<feature type="chain" id="PRO_5002748327" description="Lipoprotein" evidence="1">
    <location>
        <begin position="20"/>
        <end position="147"/>
    </location>
</feature>
<sequence>MKQSLFFVGFCLLMTCAGCGGSNDPQVNVTAAIADHLQTQPGQPLDLATLGSDKWQKICVLNPYTVNTEGAEILGFDWDFESQSSIKENDGIALLVFVKDQSVVAFAEHPRHKGDFTSLKPACLNRDDAVVIPKKGTKDWISFVKDK</sequence>
<evidence type="ECO:0000313" key="2">
    <source>
        <dbReference type="EMBL" id="ABW27722.1"/>
    </source>
</evidence>
<dbReference type="EMBL" id="CP000828">
    <property type="protein sequence ID" value="ABW27722.1"/>
    <property type="molecule type" value="Genomic_DNA"/>
</dbReference>
<protein>
    <recommendedName>
        <fullName evidence="4">Lipoprotein</fullName>
    </recommendedName>
</protein>
<dbReference type="STRING" id="329726.AM1_2722"/>
<feature type="signal peptide" evidence="1">
    <location>
        <begin position="1"/>
        <end position="19"/>
    </location>
</feature>
<accession>B0C838</accession>
<dbReference type="RefSeq" id="WP_012163169.1">
    <property type="nucleotide sequence ID" value="NC_009925.1"/>
</dbReference>
<proteinExistence type="predicted"/>
<dbReference type="eggNOG" id="ENOG5031C00">
    <property type="taxonomic scope" value="Bacteria"/>
</dbReference>
<reference evidence="2 3" key="1">
    <citation type="journal article" date="2008" name="Proc. Natl. Acad. Sci. U.S.A.">
        <title>Niche adaptation and genome expansion in the chlorophyll d-producing cyanobacterium Acaryochloris marina.</title>
        <authorList>
            <person name="Swingley W.D."/>
            <person name="Chen M."/>
            <person name="Cheung P.C."/>
            <person name="Conrad A.L."/>
            <person name="Dejesa L.C."/>
            <person name="Hao J."/>
            <person name="Honchak B.M."/>
            <person name="Karbach L.E."/>
            <person name="Kurdoglu A."/>
            <person name="Lahiri S."/>
            <person name="Mastrian S.D."/>
            <person name="Miyashita H."/>
            <person name="Page L."/>
            <person name="Ramakrishna P."/>
            <person name="Satoh S."/>
            <person name="Sattley W.M."/>
            <person name="Shimada Y."/>
            <person name="Taylor H.L."/>
            <person name="Tomo T."/>
            <person name="Tsuchiya T."/>
            <person name="Wang Z.T."/>
            <person name="Raymond J."/>
            <person name="Mimuro M."/>
            <person name="Blankenship R.E."/>
            <person name="Touchman J.W."/>
        </authorList>
    </citation>
    <scope>NUCLEOTIDE SEQUENCE [LARGE SCALE GENOMIC DNA]</scope>
    <source>
        <strain evidence="3">MBIC 11017</strain>
    </source>
</reference>
<evidence type="ECO:0008006" key="4">
    <source>
        <dbReference type="Google" id="ProtNLM"/>
    </source>
</evidence>
<dbReference type="OrthoDB" id="6443639at2"/>
<keyword evidence="3" id="KW-1185">Reference proteome</keyword>
<name>B0C838_ACAM1</name>
<evidence type="ECO:0000313" key="3">
    <source>
        <dbReference type="Proteomes" id="UP000000268"/>
    </source>
</evidence>
<gene>
    <name evidence="2" type="ordered locus">AM1_2722</name>
</gene>
<keyword evidence="1" id="KW-0732">Signal</keyword>
<evidence type="ECO:0000256" key="1">
    <source>
        <dbReference type="SAM" id="SignalP"/>
    </source>
</evidence>
<organism evidence="2 3">
    <name type="scientific">Acaryochloris marina (strain MBIC 11017)</name>
    <dbReference type="NCBI Taxonomy" id="329726"/>
    <lineage>
        <taxon>Bacteria</taxon>
        <taxon>Bacillati</taxon>
        <taxon>Cyanobacteriota</taxon>
        <taxon>Cyanophyceae</taxon>
        <taxon>Acaryochloridales</taxon>
        <taxon>Acaryochloridaceae</taxon>
        <taxon>Acaryochloris</taxon>
    </lineage>
</organism>
<dbReference type="HOGENOM" id="CLU_1763962_0_0_3"/>
<dbReference type="AlphaFoldDB" id="B0C838"/>
<dbReference type="KEGG" id="amr:AM1_2722"/>
<dbReference type="Proteomes" id="UP000000268">
    <property type="component" value="Chromosome"/>
</dbReference>